<feature type="domain" description="FtsX extracellular" evidence="2">
    <location>
        <begin position="43"/>
        <end position="134"/>
    </location>
</feature>
<sequence>MRTVQIVVAVLLAVAGLAGCSLFGDGAPTQDEQIQKILDENAQFTVFLRDDATEAQRKDVEAALRALPGVTEVSFENQDAAYQRMTELFSANPTFVAEVSKDALPESFEVKMTDIAAVRKIRDEGAVGKLPGVDRPVFTCLDVEECKKRYAPRPSGSPS</sequence>
<keyword evidence="4" id="KW-1185">Reference proteome</keyword>
<dbReference type="PROSITE" id="PS51257">
    <property type="entry name" value="PROKAR_LIPOPROTEIN"/>
    <property type="match status" value="1"/>
</dbReference>
<evidence type="ECO:0000259" key="2">
    <source>
        <dbReference type="Pfam" id="PF18075"/>
    </source>
</evidence>
<dbReference type="Proteomes" id="UP001240150">
    <property type="component" value="Chromosome"/>
</dbReference>
<protein>
    <submittedName>
        <fullName evidence="3">Permease-like cell division protein FtsX</fullName>
    </submittedName>
</protein>
<dbReference type="PANTHER" id="PTHR47755">
    <property type="entry name" value="CELL DIVISION PROTEIN FTSX"/>
    <property type="match status" value="1"/>
</dbReference>
<proteinExistence type="predicted"/>
<reference evidence="3 4" key="1">
    <citation type="submission" date="2023-06" db="EMBL/GenBank/DDBJ databases">
        <authorList>
            <person name="Yushchuk O."/>
            <person name="Binda E."/>
            <person name="Ruckert-Reed C."/>
            <person name="Fedorenko V."/>
            <person name="Kalinowski J."/>
            <person name="Marinelli F."/>
        </authorList>
    </citation>
    <scope>NUCLEOTIDE SEQUENCE [LARGE SCALE GENOMIC DNA]</scope>
    <source>
        <strain evidence="3 4">NRRL 3884</strain>
    </source>
</reference>
<name>A0ABY8WMM1_9ACTN</name>
<feature type="chain" id="PRO_5045426875" evidence="1">
    <location>
        <begin position="24"/>
        <end position="159"/>
    </location>
</feature>
<dbReference type="InterPro" id="IPR004513">
    <property type="entry name" value="FtsX"/>
</dbReference>
<dbReference type="EMBL" id="CP126980">
    <property type="protein sequence ID" value="WIM98687.1"/>
    <property type="molecule type" value="Genomic_DNA"/>
</dbReference>
<keyword evidence="1" id="KW-0732">Signal</keyword>
<dbReference type="InterPro" id="IPR040690">
    <property type="entry name" value="FtsX_ECD"/>
</dbReference>
<feature type="signal peptide" evidence="1">
    <location>
        <begin position="1"/>
        <end position="23"/>
    </location>
</feature>
<dbReference type="PANTHER" id="PTHR47755:SF1">
    <property type="entry name" value="CELL DIVISION PROTEIN FTSX"/>
    <property type="match status" value="1"/>
</dbReference>
<organism evidence="3 4">
    <name type="scientific">Actinoplanes oblitus</name>
    <dbReference type="NCBI Taxonomy" id="3040509"/>
    <lineage>
        <taxon>Bacteria</taxon>
        <taxon>Bacillati</taxon>
        <taxon>Actinomycetota</taxon>
        <taxon>Actinomycetes</taxon>
        <taxon>Micromonosporales</taxon>
        <taxon>Micromonosporaceae</taxon>
        <taxon>Actinoplanes</taxon>
    </lineage>
</organism>
<dbReference type="RefSeq" id="WP_284920068.1">
    <property type="nucleotide sequence ID" value="NZ_CP126980.1"/>
</dbReference>
<evidence type="ECO:0000256" key="1">
    <source>
        <dbReference type="SAM" id="SignalP"/>
    </source>
</evidence>
<evidence type="ECO:0000313" key="4">
    <source>
        <dbReference type="Proteomes" id="UP001240150"/>
    </source>
</evidence>
<evidence type="ECO:0000313" key="3">
    <source>
        <dbReference type="EMBL" id="WIM98687.1"/>
    </source>
</evidence>
<accession>A0ABY8WMM1</accession>
<dbReference type="Gene3D" id="3.30.70.3040">
    <property type="match status" value="1"/>
</dbReference>
<gene>
    <name evidence="3" type="ORF">ACTOB_002295</name>
</gene>
<dbReference type="Pfam" id="PF18075">
    <property type="entry name" value="FtsX_ECD"/>
    <property type="match status" value="1"/>
</dbReference>